<accession>A0A921HPC5</accession>
<protein>
    <submittedName>
        <fullName evidence="1">Uncharacterized protein</fullName>
    </submittedName>
</protein>
<dbReference type="Proteomes" id="UP000747013">
    <property type="component" value="Unassembled WGS sequence"/>
</dbReference>
<dbReference type="EMBL" id="DYWC01000034">
    <property type="protein sequence ID" value="HJF86060.1"/>
    <property type="molecule type" value="Genomic_DNA"/>
</dbReference>
<proteinExistence type="predicted"/>
<organism evidence="1 2">
    <name type="scientific">Companilactobacillus farciminis</name>
    <dbReference type="NCBI Taxonomy" id="1612"/>
    <lineage>
        <taxon>Bacteria</taxon>
        <taxon>Bacillati</taxon>
        <taxon>Bacillota</taxon>
        <taxon>Bacilli</taxon>
        <taxon>Lactobacillales</taxon>
        <taxon>Lactobacillaceae</taxon>
        <taxon>Companilactobacillus</taxon>
    </lineage>
</organism>
<comment type="caution">
    <text evidence="1">The sequence shown here is derived from an EMBL/GenBank/DDBJ whole genome shotgun (WGS) entry which is preliminary data.</text>
</comment>
<reference evidence="1" key="2">
    <citation type="submission" date="2021-09" db="EMBL/GenBank/DDBJ databases">
        <authorList>
            <person name="Gilroy R."/>
        </authorList>
    </citation>
    <scope>NUCLEOTIDE SEQUENCE</scope>
    <source>
        <strain evidence="1">7886</strain>
    </source>
</reference>
<dbReference type="AlphaFoldDB" id="A0A921HPC5"/>
<reference evidence="1" key="1">
    <citation type="journal article" date="2021" name="PeerJ">
        <title>Extensive microbial diversity within the chicken gut microbiome revealed by metagenomics and culture.</title>
        <authorList>
            <person name="Gilroy R."/>
            <person name="Ravi A."/>
            <person name="Getino M."/>
            <person name="Pursley I."/>
            <person name="Horton D.L."/>
            <person name="Alikhan N.F."/>
            <person name="Baker D."/>
            <person name="Gharbi K."/>
            <person name="Hall N."/>
            <person name="Watson M."/>
            <person name="Adriaenssens E.M."/>
            <person name="Foster-Nyarko E."/>
            <person name="Jarju S."/>
            <person name="Secka A."/>
            <person name="Antonio M."/>
            <person name="Oren A."/>
            <person name="Chaudhuri R.R."/>
            <person name="La Ragione R."/>
            <person name="Hildebrand F."/>
            <person name="Pallen M.J."/>
        </authorList>
    </citation>
    <scope>NUCLEOTIDE SEQUENCE</scope>
    <source>
        <strain evidence="1">7886</strain>
    </source>
</reference>
<gene>
    <name evidence="1" type="ORF">K8V88_01345</name>
</gene>
<evidence type="ECO:0000313" key="1">
    <source>
        <dbReference type="EMBL" id="HJF86060.1"/>
    </source>
</evidence>
<evidence type="ECO:0000313" key="2">
    <source>
        <dbReference type="Proteomes" id="UP000747013"/>
    </source>
</evidence>
<sequence length="174" mass="20370">MSHFEGHDLEWITKKIEELEQAKKHRLNQYDLEIAQITERKNRVCADLQKEIDEAVAIQRQLMGNAELVETKSFVLTMKPVDLRKPSQFKLQPSKVKEEKEQFIQYLRNEHPELVLVKESTEYKPKQLDIKKLIADGVFQLTDDLRVVDENGCFIPNLTVDIKEPEVKVKVKQS</sequence>
<name>A0A921HPC5_9LACO</name>